<dbReference type="Pfam" id="PF00561">
    <property type="entry name" value="Abhydrolase_1"/>
    <property type="match status" value="1"/>
</dbReference>
<evidence type="ECO:0000313" key="4">
    <source>
        <dbReference type="Proteomes" id="UP000590740"/>
    </source>
</evidence>
<keyword evidence="4" id="KW-1185">Reference proteome</keyword>
<accession>A0A7W7YAC3</accession>
<dbReference type="Proteomes" id="UP000590740">
    <property type="component" value="Unassembled WGS sequence"/>
</dbReference>
<dbReference type="InterPro" id="IPR029058">
    <property type="entry name" value="AB_hydrolase_fold"/>
</dbReference>
<evidence type="ECO:0000313" key="3">
    <source>
        <dbReference type="EMBL" id="MBB5032557.1"/>
    </source>
</evidence>
<feature type="signal peptide" evidence="1">
    <location>
        <begin position="1"/>
        <end position="26"/>
    </location>
</feature>
<proteinExistence type="predicted"/>
<dbReference type="GO" id="GO:0004301">
    <property type="term" value="F:epoxide hydrolase activity"/>
    <property type="evidence" value="ECO:0007669"/>
    <property type="project" value="TreeGrafter"/>
</dbReference>
<dbReference type="SUPFAM" id="SSF53474">
    <property type="entry name" value="alpha/beta-Hydrolases"/>
    <property type="match status" value="1"/>
</dbReference>
<evidence type="ECO:0000259" key="2">
    <source>
        <dbReference type="Pfam" id="PF00561"/>
    </source>
</evidence>
<comment type="caution">
    <text evidence="3">The sequence shown here is derived from an EMBL/GenBank/DDBJ whole genome shotgun (WGS) entry which is preliminary data.</text>
</comment>
<protein>
    <submittedName>
        <fullName evidence="3">Pimeloyl-ACP methyl ester carboxylesterase</fullName>
    </submittedName>
</protein>
<feature type="domain" description="AB hydrolase-1" evidence="2">
    <location>
        <begin position="63"/>
        <end position="305"/>
    </location>
</feature>
<dbReference type="InterPro" id="IPR000073">
    <property type="entry name" value="AB_hydrolase_1"/>
</dbReference>
<dbReference type="EMBL" id="JACHIG010000004">
    <property type="protein sequence ID" value="MBB5032557.1"/>
    <property type="molecule type" value="Genomic_DNA"/>
</dbReference>
<dbReference type="PROSITE" id="PS51257">
    <property type="entry name" value="PROKAR_LIPOPROTEIN"/>
    <property type="match status" value="1"/>
</dbReference>
<keyword evidence="1" id="KW-0732">Signal</keyword>
<evidence type="ECO:0000256" key="1">
    <source>
        <dbReference type="SAM" id="SignalP"/>
    </source>
</evidence>
<reference evidence="3 4" key="1">
    <citation type="submission" date="2020-08" db="EMBL/GenBank/DDBJ databases">
        <title>Genomic Encyclopedia of Type Strains, Phase IV (KMG-IV): sequencing the most valuable type-strain genomes for metagenomic binning, comparative biology and taxonomic classification.</title>
        <authorList>
            <person name="Goeker M."/>
        </authorList>
    </citation>
    <scope>NUCLEOTIDE SEQUENCE [LARGE SCALE GENOMIC DNA]</scope>
    <source>
        <strain evidence="3 4">DSM 12252</strain>
    </source>
</reference>
<dbReference type="PANTHER" id="PTHR42977">
    <property type="entry name" value="HYDROLASE-RELATED"/>
    <property type="match status" value="1"/>
</dbReference>
<dbReference type="PANTHER" id="PTHR42977:SF1">
    <property type="entry name" value="BLR6576 PROTEIN"/>
    <property type="match status" value="1"/>
</dbReference>
<dbReference type="RefSeq" id="WP_221306120.1">
    <property type="nucleotide sequence ID" value="NZ_JACHIG010000004.1"/>
</dbReference>
<dbReference type="Gene3D" id="3.40.50.1820">
    <property type="entry name" value="alpha/beta hydrolase"/>
    <property type="match status" value="1"/>
</dbReference>
<organism evidence="3 4">
    <name type="scientific">Prosthecobacter vanneervenii</name>
    <dbReference type="NCBI Taxonomy" id="48466"/>
    <lineage>
        <taxon>Bacteria</taxon>
        <taxon>Pseudomonadati</taxon>
        <taxon>Verrucomicrobiota</taxon>
        <taxon>Verrucomicrobiia</taxon>
        <taxon>Verrucomicrobiales</taxon>
        <taxon>Verrucomicrobiaceae</taxon>
        <taxon>Prosthecobacter</taxon>
    </lineage>
</organism>
<dbReference type="AlphaFoldDB" id="A0A7W7YAC3"/>
<dbReference type="InterPro" id="IPR051340">
    <property type="entry name" value="Haloalkane_dehalogenase"/>
</dbReference>
<name>A0A7W7YAC3_9BACT</name>
<sequence>MNTRRQTLATIALIAACTFTGGVASAAKPVMNAKPHPISFGSIKVDGLNIAFREAGDPAKPKLVLLHGFPSGSHQYRDLIRSLSDAFHVISPDYPGFGLSDMPDPASYSYTFDGISEIVEHFLKLKGFEHYGLFMQDYGGPVGFRIAVRNPAALDWLIVQNSNAYESGFTAAWDGLRGALWKNRSEETEKPLTGFFTHDAIKGMYVQGAKNPALISPDNWESDFAFMQRPNAARLNLDLFYDYRKNVELYPVWQEFLRKNQPKTLIFWGQSDIFFTPEGGEAYLKDLPNAEMHRLEAGHFAVEDHLEFISEKMHRFYTEKVAGQKMGVKK</sequence>
<feature type="chain" id="PRO_5031466817" evidence="1">
    <location>
        <begin position="27"/>
        <end position="330"/>
    </location>
</feature>
<gene>
    <name evidence="3" type="ORF">HNQ65_002139</name>
</gene>